<proteinExistence type="inferred from homology"/>
<accession>A0A0F7HIW9</accession>
<keyword evidence="7" id="KW-1185">Reference proteome</keyword>
<dbReference type="OrthoDB" id="9816557at2"/>
<dbReference type="KEGG" id="shv:AAT16_01080"/>
<protein>
    <submittedName>
        <fullName evidence="5">Autolysin</fullName>
    </submittedName>
    <submittedName>
        <fullName evidence="6">Beta-N-acetylglucosaminidase</fullName>
    </submittedName>
</protein>
<dbReference type="Proteomes" id="UP000183090">
    <property type="component" value="Unassembled WGS sequence"/>
</dbReference>
<dbReference type="AlphaFoldDB" id="A0A0F7HIW9"/>
<keyword evidence="3" id="KW-0812">Transmembrane</keyword>
<evidence type="ECO:0000313" key="8">
    <source>
        <dbReference type="Proteomes" id="UP000183090"/>
    </source>
</evidence>
<comment type="similarity">
    <text evidence="1">In the N-terminal section; belongs to the N-acetylmuramoyl-L-alanine amidase 2 family.</text>
</comment>
<evidence type="ECO:0000256" key="3">
    <source>
        <dbReference type="SAM" id="Phobius"/>
    </source>
</evidence>
<dbReference type="PANTHER" id="PTHR33308:SF9">
    <property type="entry name" value="PEPTIDOGLYCAN HYDROLASE FLGJ"/>
    <property type="match status" value="1"/>
</dbReference>
<gene>
    <name evidence="5" type="ORF">AAT16_01080</name>
    <name evidence="6" type="ORF">SAMN05216235_1588</name>
</gene>
<evidence type="ECO:0000259" key="4">
    <source>
        <dbReference type="SMART" id="SM00047"/>
    </source>
</evidence>
<reference evidence="5 7" key="1">
    <citation type="journal article" date="2015" name="Int. J. Syst. Evol. Microbiol.">
        <title>Complete genome sequence of Salinicoccus halodurans H3B36, isolated from the Qaidam Basin in China.</title>
        <authorList>
            <person name="Jiang K."/>
            <person name="Xue Y."/>
            <person name="Ma Y."/>
        </authorList>
    </citation>
    <scope>NUCLEOTIDE SEQUENCE [LARGE SCALE GENOMIC DNA]</scope>
    <source>
        <strain evidence="5 7">H3B36</strain>
    </source>
</reference>
<dbReference type="PANTHER" id="PTHR33308">
    <property type="entry name" value="PEPTIDOGLYCAN HYDROLASE FLGJ"/>
    <property type="match status" value="1"/>
</dbReference>
<evidence type="ECO:0000256" key="1">
    <source>
        <dbReference type="ARBA" id="ARBA00006088"/>
    </source>
</evidence>
<name>A0A0F7HIW9_9STAP</name>
<evidence type="ECO:0000313" key="7">
    <source>
        <dbReference type="Proteomes" id="UP000034029"/>
    </source>
</evidence>
<keyword evidence="3" id="KW-0472">Membrane</keyword>
<dbReference type="InterPro" id="IPR051056">
    <property type="entry name" value="Glycosyl_Hydrolase_73"/>
</dbReference>
<keyword evidence="2" id="KW-0378">Hydrolase</keyword>
<dbReference type="GO" id="GO:0004040">
    <property type="term" value="F:amidase activity"/>
    <property type="evidence" value="ECO:0007669"/>
    <property type="project" value="InterPro"/>
</dbReference>
<dbReference type="Proteomes" id="UP000034029">
    <property type="component" value="Chromosome"/>
</dbReference>
<dbReference type="SMART" id="SM00047">
    <property type="entry name" value="LYZ2"/>
    <property type="match status" value="1"/>
</dbReference>
<organism evidence="6 8">
    <name type="scientific">Salinicoccus halodurans</name>
    <dbReference type="NCBI Taxonomy" id="407035"/>
    <lineage>
        <taxon>Bacteria</taxon>
        <taxon>Bacillati</taxon>
        <taxon>Bacillota</taxon>
        <taxon>Bacilli</taxon>
        <taxon>Bacillales</taxon>
        <taxon>Staphylococcaceae</taxon>
        <taxon>Salinicoccus</taxon>
    </lineage>
</organism>
<evidence type="ECO:0000313" key="6">
    <source>
        <dbReference type="EMBL" id="SFK76384.1"/>
    </source>
</evidence>
<keyword evidence="3" id="KW-1133">Transmembrane helix</keyword>
<evidence type="ECO:0000256" key="2">
    <source>
        <dbReference type="ARBA" id="ARBA00022801"/>
    </source>
</evidence>
<dbReference type="EMBL" id="FOTB01000003">
    <property type="protein sequence ID" value="SFK76384.1"/>
    <property type="molecule type" value="Genomic_DNA"/>
</dbReference>
<reference evidence="7" key="2">
    <citation type="submission" date="2015-04" db="EMBL/GenBank/DDBJ databases">
        <title>Complete genome sequence of Salinicoccus halodurans strain H3B36, isolated from the Qaidam basin of China.</title>
        <authorList>
            <person name="Ma Y."/>
            <person name="Jiang K."/>
            <person name="Xue Y."/>
        </authorList>
    </citation>
    <scope>NUCLEOTIDE SEQUENCE [LARGE SCALE GENOMIC DNA]</scope>
    <source>
        <strain evidence="7">H3B36</strain>
    </source>
</reference>
<reference evidence="6 8" key="3">
    <citation type="submission" date="2016-10" db="EMBL/GenBank/DDBJ databases">
        <authorList>
            <person name="Varghese N."/>
            <person name="Submissions S."/>
        </authorList>
    </citation>
    <scope>NUCLEOTIDE SEQUENCE [LARGE SCALE GENOMIC DNA]</scope>
    <source>
        <strain evidence="6 8">CGMCC 1.6501</strain>
    </source>
</reference>
<feature type="transmembrane region" description="Helical" evidence="3">
    <location>
        <begin position="9"/>
        <end position="28"/>
    </location>
</feature>
<sequence>MKEKTKQDIPVLILLGIMVVFFITFLVSETTLVEKKEKTYIHSFDEAVDTQINSSTSDVKLENGSAVKARDEDIREAMDTSRSNTDFQFLKLDETVSLTVEELNESLAGKGILENHGETFLQAQEKHNLNVLYLISHAQIETGNGKSSLARGIEVEDGTYYNFFGIGAFDKKAVSEGSSYAAKSGWSSPEKAIMGGARFISENYVSKGQNTLYAMRWNPENPGSHLYATDIQWAEKIGSIIEGHYNAHDITVNEFHKNYYTEE</sequence>
<feature type="domain" description="Mannosyl-glycoprotein endo-beta-N-acetylglucosamidase-like" evidence="4">
    <location>
        <begin position="105"/>
        <end position="256"/>
    </location>
</feature>
<dbReference type="RefSeq" id="WP_046789132.1">
    <property type="nucleotide sequence ID" value="NZ_CP011366.1"/>
</dbReference>
<dbReference type="EMBL" id="CP011366">
    <property type="protein sequence ID" value="AKG72936.1"/>
    <property type="molecule type" value="Genomic_DNA"/>
</dbReference>
<evidence type="ECO:0000313" key="5">
    <source>
        <dbReference type="EMBL" id="AKG72936.1"/>
    </source>
</evidence>
<dbReference type="Pfam" id="PF01832">
    <property type="entry name" value="Glucosaminidase"/>
    <property type="match status" value="1"/>
</dbReference>
<dbReference type="Gene3D" id="1.10.530.10">
    <property type="match status" value="1"/>
</dbReference>
<dbReference type="InterPro" id="IPR002901">
    <property type="entry name" value="MGlyc_endo_b_GlcNAc-like_dom"/>
</dbReference>